<dbReference type="Pfam" id="PF02628">
    <property type="entry name" value="COX15-CtaA"/>
    <property type="match status" value="1"/>
</dbReference>
<keyword evidence="6" id="KW-0560">Oxidoreductase</keyword>
<dbReference type="PANTHER" id="PTHR35457">
    <property type="entry name" value="HEME A SYNTHASE"/>
    <property type="match status" value="1"/>
</dbReference>
<feature type="transmembrane region" description="Helical" evidence="12">
    <location>
        <begin position="255"/>
        <end position="274"/>
    </location>
</feature>
<keyword evidence="10" id="KW-1015">Disulfide bond</keyword>
<comment type="caution">
    <text evidence="13">The sequence shown here is derived from an EMBL/GenBank/DDBJ whole genome shotgun (WGS) entry which is preliminary data.</text>
</comment>
<sequence>MFRKFAKISLITIYLVIIAGAVVRMTGSGMGCPDWPKCFGYLIPPTERQELEWKPEHDYFKGQVIIVDKSLKVANQAFTSNKVFNESQWSNYEKHDYATFNVWHTWIEYINRLLGALSGIFVLLMFVSSFLHRKSKPRLIFWSFITLILLLFQAWLGATVVYSNLLPARITIHMVVALILVALLLYIVKISKSDNENEQVVISKGFKYLVGLSLILSLVQIGLGTQVRQFVDEVIKSIGYDQKQLWLEQPNVKFYVHRSFSILVLVTNAIIWYINRKFGYQLDQLTNGLLAVIGIEILTGTVMYYFDFPFLTQPLHLIIAALMFSLQFYIFVNITTRSKKIQSV</sequence>
<feature type="transmembrane region" description="Helical" evidence="12">
    <location>
        <begin position="139"/>
        <end position="158"/>
    </location>
</feature>
<evidence type="ECO:0000256" key="5">
    <source>
        <dbReference type="ARBA" id="ARBA00022989"/>
    </source>
</evidence>
<dbReference type="EMBL" id="SWMU01000002">
    <property type="protein sequence ID" value="TKS56469.1"/>
    <property type="molecule type" value="Genomic_DNA"/>
</dbReference>
<protein>
    <submittedName>
        <fullName evidence="13">Heme A synthase</fullName>
    </submittedName>
</protein>
<dbReference type="GO" id="GO:0016491">
    <property type="term" value="F:oxidoreductase activity"/>
    <property type="evidence" value="ECO:0007669"/>
    <property type="project" value="UniProtKB-KW"/>
</dbReference>
<evidence type="ECO:0000256" key="12">
    <source>
        <dbReference type="SAM" id="Phobius"/>
    </source>
</evidence>
<feature type="transmembrane region" description="Helical" evidence="12">
    <location>
        <begin position="312"/>
        <end position="332"/>
    </location>
</feature>
<evidence type="ECO:0000256" key="7">
    <source>
        <dbReference type="ARBA" id="ARBA00023004"/>
    </source>
</evidence>
<feature type="transmembrane region" description="Helical" evidence="12">
    <location>
        <begin position="109"/>
        <end position="127"/>
    </location>
</feature>
<evidence type="ECO:0000313" key="14">
    <source>
        <dbReference type="Proteomes" id="UP000306552"/>
    </source>
</evidence>
<dbReference type="PANTHER" id="PTHR35457:SF1">
    <property type="entry name" value="HEME A SYNTHASE"/>
    <property type="match status" value="1"/>
</dbReference>
<evidence type="ECO:0000256" key="6">
    <source>
        <dbReference type="ARBA" id="ARBA00023002"/>
    </source>
</evidence>
<evidence type="ECO:0000256" key="8">
    <source>
        <dbReference type="ARBA" id="ARBA00023133"/>
    </source>
</evidence>
<keyword evidence="5 12" id="KW-1133">Transmembrane helix</keyword>
<feature type="transmembrane region" description="Helical" evidence="12">
    <location>
        <begin position="208"/>
        <end position="227"/>
    </location>
</feature>
<dbReference type="InterPro" id="IPR003780">
    <property type="entry name" value="COX15/CtaA_fam"/>
</dbReference>
<evidence type="ECO:0000256" key="4">
    <source>
        <dbReference type="ARBA" id="ARBA00022723"/>
    </source>
</evidence>
<keyword evidence="2" id="KW-1003">Cell membrane</keyword>
<dbReference type="RefSeq" id="WP_138931571.1">
    <property type="nucleotide sequence ID" value="NZ_SWMU01000002.1"/>
</dbReference>
<dbReference type="OrthoDB" id="1447144at2"/>
<evidence type="ECO:0000256" key="10">
    <source>
        <dbReference type="ARBA" id="ARBA00023157"/>
    </source>
</evidence>
<dbReference type="AlphaFoldDB" id="A0A4U5TQK1"/>
<evidence type="ECO:0000313" key="13">
    <source>
        <dbReference type="EMBL" id="TKS56469.1"/>
    </source>
</evidence>
<evidence type="ECO:0000256" key="11">
    <source>
        <dbReference type="ARBA" id="ARBA00023444"/>
    </source>
</evidence>
<dbReference type="GO" id="GO:0016020">
    <property type="term" value="C:membrane"/>
    <property type="evidence" value="ECO:0007669"/>
    <property type="project" value="UniProtKB-SubCell"/>
</dbReference>
<feature type="transmembrane region" description="Helical" evidence="12">
    <location>
        <begin position="170"/>
        <end position="188"/>
    </location>
</feature>
<keyword evidence="8" id="KW-0350">Heme biosynthesis</keyword>
<dbReference type="GO" id="GO:0006784">
    <property type="term" value="P:heme A biosynthetic process"/>
    <property type="evidence" value="ECO:0007669"/>
    <property type="project" value="InterPro"/>
</dbReference>
<evidence type="ECO:0000256" key="1">
    <source>
        <dbReference type="ARBA" id="ARBA00004141"/>
    </source>
</evidence>
<comment type="subcellular location">
    <subcellularLocation>
        <location evidence="1">Membrane</location>
        <topology evidence="1">Multi-pass membrane protein</topology>
    </subcellularLocation>
</comment>
<keyword evidence="9 12" id="KW-0472">Membrane</keyword>
<keyword evidence="4" id="KW-0479">Metal-binding</keyword>
<keyword evidence="7" id="KW-0408">Iron</keyword>
<proteinExistence type="predicted"/>
<reference evidence="13 14" key="1">
    <citation type="submission" date="2019-04" db="EMBL/GenBank/DDBJ databases">
        <title>Psychroflexus halotolerans sp. nov., isolated from a marine solar saltern.</title>
        <authorList>
            <person name="Feng X."/>
        </authorList>
    </citation>
    <scope>NUCLEOTIDE SEQUENCE [LARGE SCALE GENOMIC DNA]</scope>
    <source>
        <strain evidence="13 14">WDS2C27</strain>
    </source>
</reference>
<dbReference type="GO" id="GO:0046872">
    <property type="term" value="F:metal ion binding"/>
    <property type="evidence" value="ECO:0007669"/>
    <property type="project" value="UniProtKB-KW"/>
</dbReference>
<gene>
    <name evidence="13" type="ORF">FCN74_05340</name>
</gene>
<evidence type="ECO:0000256" key="9">
    <source>
        <dbReference type="ARBA" id="ARBA00023136"/>
    </source>
</evidence>
<evidence type="ECO:0000256" key="2">
    <source>
        <dbReference type="ARBA" id="ARBA00022475"/>
    </source>
</evidence>
<organism evidence="13 14">
    <name type="scientific">Mesohalobacter halotolerans</name>
    <dbReference type="NCBI Taxonomy" id="1883405"/>
    <lineage>
        <taxon>Bacteria</taxon>
        <taxon>Pseudomonadati</taxon>
        <taxon>Bacteroidota</taxon>
        <taxon>Flavobacteriia</taxon>
        <taxon>Flavobacteriales</taxon>
        <taxon>Flavobacteriaceae</taxon>
        <taxon>Mesohalobacter</taxon>
    </lineage>
</organism>
<name>A0A4U5TQK1_9FLAO</name>
<comment type="pathway">
    <text evidence="11">Porphyrin-containing compound metabolism.</text>
</comment>
<evidence type="ECO:0000256" key="3">
    <source>
        <dbReference type="ARBA" id="ARBA00022692"/>
    </source>
</evidence>
<accession>A0A4U5TQK1</accession>
<keyword evidence="3 12" id="KW-0812">Transmembrane</keyword>
<dbReference type="Proteomes" id="UP000306552">
    <property type="component" value="Unassembled WGS sequence"/>
</dbReference>
<dbReference type="InterPro" id="IPR050450">
    <property type="entry name" value="COX15/CtaA_HemeA_synthase"/>
</dbReference>
<feature type="transmembrane region" description="Helical" evidence="12">
    <location>
        <begin position="286"/>
        <end position="306"/>
    </location>
</feature>
<keyword evidence="14" id="KW-1185">Reference proteome</keyword>